<feature type="region of interest" description="Disordered" evidence="8">
    <location>
        <begin position="337"/>
        <end position="357"/>
    </location>
</feature>
<evidence type="ECO:0000256" key="8">
    <source>
        <dbReference type="SAM" id="MobiDB-lite"/>
    </source>
</evidence>
<dbReference type="PRINTS" id="PR00320">
    <property type="entry name" value="GPROTEINBRPT"/>
</dbReference>
<keyword evidence="5" id="KW-0677">Repeat</keyword>
<dbReference type="InterPro" id="IPR015943">
    <property type="entry name" value="WD40/YVTN_repeat-like_dom_sf"/>
</dbReference>
<dbReference type="InterPro" id="IPR001680">
    <property type="entry name" value="WD40_rpt"/>
</dbReference>
<evidence type="ECO:0000256" key="2">
    <source>
        <dbReference type="ARBA" id="ARBA00005616"/>
    </source>
</evidence>
<evidence type="ECO:0000313" key="9">
    <source>
        <dbReference type="EMBL" id="KAJ3483388.1"/>
    </source>
</evidence>
<keyword evidence="3" id="KW-0806">Transcription termination</keyword>
<keyword evidence="10" id="KW-1185">Reference proteome</keyword>
<dbReference type="SUPFAM" id="SSF50978">
    <property type="entry name" value="WD40 repeat-like"/>
    <property type="match status" value="1"/>
</dbReference>
<dbReference type="InterPro" id="IPR020472">
    <property type="entry name" value="WD40_PAC1"/>
</dbReference>
<dbReference type="Proteomes" id="UP001212997">
    <property type="component" value="Unassembled WGS sequence"/>
</dbReference>
<evidence type="ECO:0000256" key="4">
    <source>
        <dbReference type="ARBA" id="ARBA00022574"/>
    </source>
</evidence>
<feature type="region of interest" description="Disordered" evidence="8">
    <location>
        <begin position="34"/>
        <end position="67"/>
    </location>
</feature>
<comment type="subcellular location">
    <subcellularLocation>
        <location evidence="1">Nucleus</location>
    </subcellularLocation>
</comment>
<dbReference type="GO" id="GO:0048188">
    <property type="term" value="C:Set1C/COMPASS complex"/>
    <property type="evidence" value="ECO:0007669"/>
    <property type="project" value="TreeGrafter"/>
</dbReference>
<dbReference type="PROSITE" id="PS00678">
    <property type="entry name" value="WD_REPEATS_1"/>
    <property type="match status" value="1"/>
</dbReference>
<keyword evidence="3" id="KW-0805">Transcription regulation</keyword>
<gene>
    <name evidence="9" type="ORF">NLI96_g6346</name>
</gene>
<comment type="caution">
    <text evidence="9">The sequence shown here is derived from an EMBL/GenBank/DDBJ whole genome shotgun (WGS) entry which is preliminary data.</text>
</comment>
<protein>
    <recommendedName>
        <fullName evidence="11">WD40 repeat-like protein</fullName>
    </recommendedName>
</protein>
<dbReference type="PROSITE" id="PS50294">
    <property type="entry name" value="WD_REPEATS_REGION"/>
    <property type="match status" value="1"/>
</dbReference>
<evidence type="ECO:0000256" key="3">
    <source>
        <dbReference type="ARBA" id="ARBA00022472"/>
    </source>
</evidence>
<dbReference type="InterPro" id="IPR037867">
    <property type="entry name" value="Swd2/WDR82"/>
</dbReference>
<dbReference type="AlphaFoldDB" id="A0AAD5YI54"/>
<feature type="repeat" description="WD" evidence="7">
    <location>
        <begin position="308"/>
        <end position="333"/>
    </location>
</feature>
<dbReference type="GO" id="GO:0006353">
    <property type="term" value="P:DNA-templated transcription termination"/>
    <property type="evidence" value="ECO:0007669"/>
    <property type="project" value="UniProtKB-KW"/>
</dbReference>
<feature type="repeat" description="WD" evidence="7">
    <location>
        <begin position="141"/>
        <end position="176"/>
    </location>
</feature>
<evidence type="ECO:0000256" key="5">
    <source>
        <dbReference type="ARBA" id="ARBA00022737"/>
    </source>
</evidence>
<evidence type="ECO:0000313" key="10">
    <source>
        <dbReference type="Proteomes" id="UP001212997"/>
    </source>
</evidence>
<sequence>MAPPVSHSNQDANQPSMLALQPALMARLKPARIFKNAVDPAPPPPTSGSYSPKQQSTGPRHITGLSFDDRGDQVLTASEDETFRLYSCKTGKQTKVLYSKKYGVDLPRFTHKNSAIVHASTKEDDTVRYHSLHDNKYLQYFKGHKERVVSLEVSPVDDGFMSGSLDKTVRLWDLRTPNCRGLLNLPSFPIVAYDASGLVFAVAVNHYQRILMYDQANFDKAPFLTISLDDPTLALVSYPPRAIYVTSLSFSTNGKYLLVGCSGDAHYILDAFEGHLLAKLEGHLGLERRRVGAQLGIEPVRGSSGEEVCWTPDSKFVISGGLDGKICIWDLQNLPTSVPPTDGKPQHPRRIQPTVSLEGHPGPSRCVRFNPRLAMMCSAGTELAFWLPDTSGDPEEMAKELLRKKAT</sequence>
<evidence type="ECO:0008006" key="11">
    <source>
        <dbReference type="Google" id="ProtNLM"/>
    </source>
</evidence>
<comment type="similarity">
    <text evidence="2">Belongs to the WD repeat SWD2 family.</text>
</comment>
<dbReference type="InterPro" id="IPR019775">
    <property type="entry name" value="WD40_repeat_CS"/>
</dbReference>
<keyword evidence="3" id="KW-0804">Transcription</keyword>
<dbReference type="Pfam" id="PF00400">
    <property type="entry name" value="WD40"/>
    <property type="match status" value="4"/>
</dbReference>
<dbReference type="EMBL" id="JANAWD010000230">
    <property type="protein sequence ID" value="KAJ3483388.1"/>
    <property type="molecule type" value="Genomic_DNA"/>
</dbReference>
<proteinExistence type="inferred from homology"/>
<name>A0AAD5YI54_9APHY</name>
<dbReference type="PROSITE" id="PS50082">
    <property type="entry name" value="WD_REPEATS_2"/>
    <property type="match status" value="2"/>
</dbReference>
<feature type="compositionally biased region" description="Polar residues" evidence="8">
    <location>
        <begin position="47"/>
        <end position="58"/>
    </location>
</feature>
<reference evidence="9" key="1">
    <citation type="submission" date="2022-07" db="EMBL/GenBank/DDBJ databases">
        <title>Genome Sequence of Physisporinus lineatus.</title>
        <authorList>
            <person name="Buettner E."/>
        </authorList>
    </citation>
    <scope>NUCLEOTIDE SEQUENCE</scope>
    <source>
        <strain evidence="9">VT162</strain>
    </source>
</reference>
<keyword evidence="4 7" id="KW-0853">WD repeat</keyword>
<accession>A0AAD5YI54</accession>
<organism evidence="9 10">
    <name type="scientific">Meripilus lineatus</name>
    <dbReference type="NCBI Taxonomy" id="2056292"/>
    <lineage>
        <taxon>Eukaryota</taxon>
        <taxon>Fungi</taxon>
        <taxon>Dikarya</taxon>
        <taxon>Basidiomycota</taxon>
        <taxon>Agaricomycotina</taxon>
        <taxon>Agaricomycetes</taxon>
        <taxon>Polyporales</taxon>
        <taxon>Meripilaceae</taxon>
        <taxon>Meripilus</taxon>
    </lineage>
</organism>
<dbReference type="InterPro" id="IPR036322">
    <property type="entry name" value="WD40_repeat_dom_sf"/>
</dbReference>
<dbReference type="PANTHER" id="PTHR19861:SF0">
    <property type="entry name" value="WD REPEAT-CONTAINING PROTEIN 82"/>
    <property type="match status" value="1"/>
</dbReference>
<dbReference type="FunFam" id="2.130.10.10:FF:001194">
    <property type="entry name" value="Unplaced genomic scaffold supercont1.1, whole genome shotgun sequence"/>
    <property type="match status" value="1"/>
</dbReference>
<dbReference type="PANTHER" id="PTHR19861">
    <property type="entry name" value="WD40 REPEAT PROTEIN SWD2"/>
    <property type="match status" value="1"/>
</dbReference>
<dbReference type="Gene3D" id="2.130.10.10">
    <property type="entry name" value="YVTN repeat-like/Quinoprotein amine dehydrogenase"/>
    <property type="match status" value="2"/>
</dbReference>
<dbReference type="GO" id="GO:0003682">
    <property type="term" value="F:chromatin binding"/>
    <property type="evidence" value="ECO:0007669"/>
    <property type="project" value="TreeGrafter"/>
</dbReference>
<evidence type="ECO:0000256" key="6">
    <source>
        <dbReference type="ARBA" id="ARBA00023242"/>
    </source>
</evidence>
<evidence type="ECO:0000256" key="1">
    <source>
        <dbReference type="ARBA" id="ARBA00004123"/>
    </source>
</evidence>
<keyword evidence="6" id="KW-0539">Nucleus</keyword>
<dbReference type="SMART" id="SM00320">
    <property type="entry name" value="WD40"/>
    <property type="match status" value="5"/>
</dbReference>
<evidence type="ECO:0000256" key="7">
    <source>
        <dbReference type="PROSITE-ProRule" id="PRU00221"/>
    </source>
</evidence>